<reference evidence="1" key="1">
    <citation type="submission" date="2018-05" db="EMBL/GenBank/DDBJ databases">
        <authorList>
            <person name="Lanie J.A."/>
            <person name="Ng W.-L."/>
            <person name="Kazmierczak K.M."/>
            <person name="Andrzejewski T.M."/>
            <person name="Davidsen T.M."/>
            <person name="Wayne K.J."/>
            <person name="Tettelin H."/>
            <person name="Glass J.I."/>
            <person name="Rusch D."/>
            <person name="Podicherti R."/>
            <person name="Tsui H.-C.T."/>
            <person name="Winkler M.E."/>
        </authorList>
    </citation>
    <scope>NUCLEOTIDE SEQUENCE</scope>
</reference>
<sequence>MGIITETVERRQRFHQGCLISSIGYRRLLRRSVN</sequence>
<organism evidence="1">
    <name type="scientific">marine metagenome</name>
    <dbReference type="NCBI Taxonomy" id="408172"/>
    <lineage>
        <taxon>unclassified sequences</taxon>
        <taxon>metagenomes</taxon>
        <taxon>ecological metagenomes</taxon>
    </lineage>
</organism>
<evidence type="ECO:0000313" key="1">
    <source>
        <dbReference type="EMBL" id="SVD19047.1"/>
    </source>
</evidence>
<accession>A0A382TC36</accession>
<dbReference type="EMBL" id="UINC01135098">
    <property type="protein sequence ID" value="SVD19047.1"/>
    <property type="molecule type" value="Genomic_DNA"/>
</dbReference>
<name>A0A382TC36_9ZZZZ</name>
<protein>
    <submittedName>
        <fullName evidence="1">Uncharacterized protein</fullName>
    </submittedName>
</protein>
<gene>
    <name evidence="1" type="ORF">METZ01_LOCUS371901</name>
</gene>
<dbReference type="AlphaFoldDB" id="A0A382TC36"/>
<proteinExistence type="predicted"/>